<reference evidence="7 8" key="1">
    <citation type="submission" date="2023-04" db="EMBL/GenBank/DDBJ databases">
        <title>Funneling lignin-derived compounds into biodiesel using alkali-halophilic Citricoccus sp. P2.</title>
        <authorList>
            <person name="Luo C.-B."/>
        </authorList>
    </citation>
    <scope>NUCLEOTIDE SEQUENCE [LARGE SCALE GENOMIC DNA]</scope>
    <source>
        <strain evidence="7 8">P2</strain>
    </source>
</reference>
<dbReference type="InterPro" id="IPR003447">
    <property type="entry name" value="FEMABX"/>
</dbReference>
<dbReference type="InterPro" id="IPR050644">
    <property type="entry name" value="PG_Glycine_Bridge_Synth"/>
</dbReference>
<dbReference type="PANTHER" id="PTHR36174">
    <property type="entry name" value="LIPID II:GLYCINE GLYCYLTRANSFERASE"/>
    <property type="match status" value="1"/>
</dbReference>
<comment type="similarity">
    <text evidence="1">Belongs to the FemABX family.</text>
</comment>
<evidence type="ECO:0000313" key="7">
    <source>
        <dbReference type="EMBL" id="WFP15860.1"/>
    </source>
</evidence>
<sequence length="391" mass="44034">MRIESITDEVHHGFLAARPASFLQNPRWPQVKTDWRGESLGWFDSEELVAVSVVLHRHLPVPLLKSRSLAYLADGPVFDPARVELDAILAPLAPYLQRQGAFMIRMGLPVVHRRWDSQEVRRALAAGEHQLITDLEPLEVNEQAEAMRRTLLDAGWIEPSAGEDFAAGQPPFQARIPLPEQPEPRPEPGAVVSEDPAEFTAVVDEVLGRMDQSSRRQTRKSTRTELTVTEGGLEDLGVWQRLYEETAERDGFTGRPQSYFERMYRELNDSPTAECRLLLASLGDQPLAAAIYVRQGDTGWYVYGASSSEERKRYAPRALQLEQLRRSLAAGDRWYDLGGVSATLNPEHELAGLTRFKTTMGADVVQTLGEWDLPLNKVLTRAFNFYMARRG</sequence>
<dbReference type="RefSeq" id="WP_278156913.1">
    <property type="nucleotide sequence ID" value="NZ_CP121252.1"/>
</dbReference>
<keyword evidence="3" id="KW-0133">Cell shape</keyword>
<dbReference type="SUPFAM" id="SSF55729">
    <property type="entry name" value="Acyl-CoA N-acyltransferases (Nat)"/>
    <property type="match status" value="2"/>
</dbReference>
<dbReference type="PROSITE" id="PS51191">
    <property type="entry name" value="FEMABX"/>
    <property type="match status" value="1"/>
</dbReference>
<gene>
    <name evidence="7" type="ORF">P8192_10700</name>
</gene>
<proteinExistence type="inferred from homology"/>
<evidence type="ECO:0000256" key="6">
    <source>
        <dbReference type="ARBA" id="ARBA00023316"/>
    </source>
</evidence>
<evidence type="ECO:0000256" key="5">
    <source>
        <dbReference type="ARBA" id="ARBA00023315"/>
    </source>
</evidence>
<dbReference type="EMBL" id="CP121252">
    <property type="protein sequence ID" value="WFP15860.1"/>
    <property type="molecule type" value="Genomic_DNA"/>
</dbReference>
<protein>
    <submittedName>
        <fullName evidence="7">Peptidoglycan bridge formation glycyltransferase FemA/FemB family protein</fullName>
    </submittedName>
</protein>
<dbReference type="PANTHER" id="PTHR36174:SF1">
    <property type="entry name" value="LIPID II:GLYCINE GLYCYLTRANSFERASE"/>
    <property type="match status" value="1"/>
</dbReference>
<name>A0ABY8H405_9MICC</name>
<keyword evidence="2" id="KW-0808">Transferase</keyword>
<organism evidence="7 8">
    <name type="scientific">Citricoccus muralis</name>
    <dbReference type="NCBI Taxonomy" id="169134"/>
    <lineage>
        <taxon>Bacteria</taxon>
        <taxon>Bacillati</taxon>
        <taxon>Actinomycetota</taxon>
        <taxon>Actinomycetes</taxon>
        <taxon>Micrococcales</taxon>
        <taxon>Micrococcaceae</taxon>
        <taxon>Citricoccus</taxon>
    </lineage>
</organism>
<dbReference type="InterPro" id="IPR016181">
    <property type="entry name" value="Acyl_CoA_acyltransferase"/>
</dbReference>
<keyword evidence="8" id="KW-1185">Reference proteome</keyword>
<dbReference type="Pfam" id="PF02388">
    <property type="entry name" value="FemAB"/>
    <property type="match status" value="3"/>
</dbReference>
<evidence type="ECO:0000256" key="1">
    <source>
        <dbReference type="ARBA" id="ARBA00009943"/>
    </source>
</evidence>
<dbReference type="Gene3D" id="3.40.630.30">
    <property type="match status" value="2"/>
</dbReference>
<accession>A0ABY8H405</accession>
<keyword evidence="6" id="KW-0961">Cell wall biogenesis/degradation</keyword>
<evidence type="ECO:0000313" key="8">
    <source>
        <dbReference type="Proteomes" id="UP001219037"/>
    </source>
</evidence>
<keyword evidence="5" id="KW-0012">Acyltransferase</keyword>
<keyword evidence="4" id="KW-0573">Peptidoglycan synthesis</keyword>
<dbReference type="Proteomes" id="UP001219037">
    <property type="component" value="Chromosome"/>
</dbReference>
<evidence type="ECO:0000256" key="3">
    <source>
        <dbReference type="ARBA" id="ARBA00022960"/>
    </source>
</evidence>
<evidence type="ECO:0000256" key="4">
    <source>
        <dbReference type="ARBA" id="ARBA00022984"/>
    </source>
</evidence>
<evidence type="ECO:0000256" key="2">
    <source>
        <dbReference type="ARBA" id="ARBA00022679"/>
    </source>
</evidence>